<gene>
    <name evidence="1" type="ORF">DWW89_15405</name>
</gene>
<protein>
    <submittedName>
        <fullName evidence="1">Uncharacterized protein</fullName>
    </submittedName>
</protein>
<reference evidence="1 2" key="1">
    <citation type="submission" date="2018-08" db="EMBL/GenBank/DDBJ databases">
        <title>A genome reference for cultivated species of the human gut microbiota.</title>
        <authorList>
            <person name="Zou Y."/>
            <person name="Xue W."/>
            <person name="Luo G."/>
        </authorList>
    </citation>
    <scope>NUCLEOTIDE SEQUENCE [LARGE SCALE GENOMIC DNA]</scope>
    <source>
        <strain evidence="1 2">AF17-27</strain>
    </source>
</reference>
<name>A0A412REK7_9FIRM</name>
<dbReference type="AlphaFoldDB" id="A0A412REK7"/>
<dbReference type="EMBL" id="QRXR01000038">
    <property type="protein sequence ID" value="RGU19462.1"/>
    <property type="molecule type" value="Genomic_DNA"/>
</dbReference>
<proteinExistence type="predicted"/>
<organism evidence="1 2">
    <name type="scientific">Agathobacter rectalis</name>
    <dbReference type="NCBI Taxonomy" id="39491"/>
    <lineage>
        <taxon>Bacteria</taxon>
        <taxon>Bacillati</taxon>
        <taxon>Bacillota</taxon>
        <taxon>Clostridia</taxon>
        <taxon>Lachnospirales</taxon>
        <taxon>Lachnospiraceae</taxon>
        <taxon>Agathobacter</taxon>
    </lineage>
</organism>
<accession>A0A412REK7</accession>
<evidence type="ECO:0000313" key="1">
    <source>
        <dbReference type="EMBL" id="RGU19462.1"/>
    </source>
</evidence>
<dbReference type="Proteomes" id="UP000283765">
    <property type="component" value="Unassembled WGS sequence"/>
</dbReference>
<sequence>MTIFTLDVNTQKITIIPGMEYDTDSPYKIDVLSTSGEFYYSQKYNAIAYNEYRSLGYPYEMSYYTIQNNVLDYSFDMWSEENADTGELNYYIAGIDFDKKELTKEEADEYRTEYTTIFWKPIP</sequence>
<evidence type="ECO:0000313" key="2">
    <source>
        <dbReference type="Proteomes" id="UP000283765"/>
    </source>
</evidence>
<comment type="caution">
    <text evidence="1">The sequence shown here is derived from an EMBL/GenBank/DDBJ whole genome shotgun (WGS) entry which is preliminary data.</text>
</comment>
<dbReference type="RefSeq" id="WP_117995146.1">
    <property type="nucleotide sequence ID" value="NZ_QRXR01000038.1"/>
</dbReference>